<feature type="transmembrane region" description="Helical" evidence="2">
    <location>
        <begin position="29"/>
        <end position="47"/>
    </location>
</feature>
<keyword evidence="2" id="KW-0812">Transmembrane</keyword>
<feature type="domain" description="Phosphatidic acid phosphatase type 2/haloperoxidase" evidence="3">
    <location>
        <begin position="104"/>
        <end position="212"/>
    </location>
</feature>
<dbReference type="InterPro" id="IPR000326">
    <property type="entry name" value="PAP2/HPO"/>
</dbReference>
<evidence type="ECO:0000313" key="4">
    <source>
        <dbReference type="EMBL" id="EYR62740.1"/>
    </source>
</evidence>
<dbReference type="EMBL" id="AXCW01000178">
    <property type="protein sequence ID" value="EYR62740.1"/>
    <property type="molecule type" value="Genomic_DNA"/>
</dbReference>
<feature type="transmembrane region" description="Helical" evidence="2">
    <location>
        <begin position="170"/>
        <end position="191"/>
    </location>
</feature>
<dbReference type="Proteomes" id="UP000019753">
    <property type="component" value="Unassembled WGS sequence"/>
</dbReference>
<keyword evidence="5" id="KW-1185">Reference proteome</keyword>
<gene>
    <name evidence="4" type="ORF">N866_05585</name>
</gene>
<evidence type="ECO:0000313" key="5">
    <source>
        <dbReference type="Proteomes" id="UP000019753"/>
    </source>
</evidence>
<organism evidence="4 5">
    <name type="scientific">Actinotalea ferrariae CF5-4</name>
    <dbReference type="NCBI Taxonomy" id="948458"/>
    <lineage>
        <taxon>Bacteria</taxon>
        <taxon>Bacillati</taxon>
        <taxon>Actinomycetota</taxon>
        <taxon>Actinomycetes</taxon>
        <taxon>Micrococcales</taxon>
        <taxon>Cellulomonadaceae</taxon>
        <taxon>Actinotalea</taxon>
    </lineage>
</organism>
<dbReference type="AlphaFoldDB" id="A0A021VRQ6"/>
<dbReference type="SMART" id="SM00014">
    <property type="entry name" value="acidPPc"/>
    <property type="match status" value="1"/>
</dbReference>
<feature type="transmembrane region" description="Helical" evidence="2">
    <location>
        <begin position="104"/>
        <end position="124"/>
    </location>
</feature>
<sequence length="310" mass="31779">MAPAPRSTSGRVPPTGTTGALRPGRRAPGLVLAVVSALAVVAVWWAFVTTRTGQLLEQAAFQGSELGATRLWLVAEPVLEIISLPFVALVLLAAMLLAVVRRRVLLAVQVAVLMAGSNLSTQVLKHGVLDRPDLDVGDRLANALPSGHTTAAASVSVALLLVLPPRFRPAAAIVGVVYTCATGISTMVGQWHRPSDVVAAVLVVGAWAGVAAALGVRARPRSARPAHGRWGIRAVVGLLLVGGAVTGAGAFVALQRSLDHLADGQELASRADLLTAYGGGALGVVTAACLVVALVLVVLDVTEPRRVLPS</sequence>
<protein>
    <submittedName>
        <fullName evidence="4">Phosphoesterase PA-phosphatase</fullName>
    </submittedName>
</protein>
<feature type="transmembrane region" description="Helical" evidence="2">
    <location>
        <begin position="197"/>
        <end position="218"/>
    </location>
</feature>
<evidence type="ECO:0000256" key="1">
    <source>
        <dbReference type="SAM" id="MobiDB-lite"/>
    </source>
</evidence>
<keyword evidence="2" id="KW-0472">Membrane</keyword>
<name>A0A021VRQ6_9CELL</name>
<reference evidence="4 5" key="1">
    <citation type="submission" date="2014-01" db="EMBL/GenBank/DDBJ databases">
        <title>Actinotalea ferrariae CF5-4.</title>
        <authorList>
            <person name="Chen F."/>
            <person name="Li Y."/>
            <person name="Wang G."/>
        </authorList>
    </citation>
    <scope>NUCLEOTIDE SEQUENCE [LARGE SCALE GENOMIC DNA]</scope>
    <source>
        <strain evidence="4 5">CF5-4</strain>
    </source>
</reference>
<dbReference type="SUPFAM" id="SSF48317">
    <property type="entry name" value="Acid phosphatase/Vanadium-dependent haloperoxidase"/>
    <property type="match status" value="1"/>
</dbReference>
<evidence type="ECO:0000259" key="3">
    <source>
        <dbReference type="SMART" id="SM00014"/>
    </source>
</evidence>
<dbReference type="InterPro" id="IPR036938">
    <property type="entry name" value="PAP2/HPO_sf"/>
</dbReference>
<proteinExistence type="predicted"/>
<feature type="transmembrane region" description="Helical" evidence="2">
    <location>
        <begin position="274"/>
        <end position="299"/>
    </location>
</feature>
<feature type="region of interest" description="Disordered" evidence="1">
    <location>
        <begin position="1"/>
        <end position="21"/>
    </location>
</feature>
<keyword evidence="2" id="KW-1133">Transmembrane helix</keyword>
<feature type="transmembrane region" description="Helical" evidence="2">
    <location>
        <begin position="230"/>
        <end position="254"/>
    </location>
</feature>
<dbReference type="OrthoDB" id="3240395at2"/>
<dbReference type="Pfam" id="PF01569">
    <property type="entry name" value="PAP2"/>
    <property type="match status" value="1"/>
</dbReference>
<dbReference type="Gene3D" id="1.20.144.10">
    <property type="entry name" value="Phosphatidic acid phosphatase type 2/haloperoxidase"/>
    <property type="match status" value="1"/>
</dbReference>
<feature type="compositionally biased region" description="Polar residues" evidence="1">
    <location>
        <begin position="1"/>
        <end position="18"/>
    </location>
</feature>
<dbReference type="CDD" id="cd01610">
    <property type="entry name" value="PAP2_like"/>
    <property type="match status" value="1"/>
</dbReference>
<feature type="transmembrane region" description="Helical" evidence="2">
    <location>
        <begin position="78"/>
        <end position="97"/>
    </location>
</feature>
<evidence type="ECO:0000256" key="2">
    <source>
        <dbReference type="SAM" id="Phobius"/>
    </source>
</evidence>
<feature type="transmembrane region" description="Helical" evidence="2">
    <location>
        <begin position="144"/>
        <end position="163"/>
    </location>
</feature>
<accession>A0A021VRQ6</accession>
<comment type="caution">
    <text evidence="4">The sequence shown here is derived from an EMBL/GenBank/DDBJ whole genome shotgun (WGS) entry which is preliminary data.</text>
</comment>